<dbReference type="InterPro" id="IPR046312">
    <property type="entry name" value="DUF6454"/>
</dbReference>
<dbReference type="OrthoDB" id="71437at2759"/>
<dbReference type="Proteomes" id="UP000094385">
    <property type="component" value="Unassembled WGS sequence"/>
</dbReference>
<dbReference type="EMBL" id="KV454295">
    <property type="protein sequence ID" value="ODQ72314.1"/>
    <property type="molecule type" value="Genomic_DNA"/>
</dbReference>
<sequence length="75" mass="8476">MIPVAEVPITMTSDLGVPVTQNPMDVTIVDGRLRFYFMPDQHNSTLYVYEAEPNSPFEYGGGAVRSYNRHVWSPL</sequence>
<evidence type="ECO:0000313" key="1">
    <source>
        <dbReference type="EMBL" id="ODQ72314.1"/>
    </source>
</evidence>
<reference evidence="1 2" key="1">
    <citation type="journal article" date="2016" name="Proc. Natl. Acad. Sci. U.S.A.">
        <title>Comparative genomics of biotechnologically important yeasts.</title>
        <authorList>
            <person name="Riley R."/>
            <person name="Haridas S."/>
            <person name="Wolfe K.H."/>
            <person name="Lopes M.R."/>
            <person name="Hittinger C.T."/>
            <person name="Goeker M."/>
            <person name="Salamov A.A."/>
            <person name="Wisecaver J.H."/>
            <person name="Long T.M."/>
            <person name="Calvey C.H."/>
            <person name="Aerts A.L."/>
            <person name="Barry K.W."/>
            <person name="Choi C."/>
            <person name="Clum A."/>
            <person name="Coughlan A.Y."/>
            <person name="Deshpande S."/>
            <person name="Douglass A.P."/>
            <person name="Hanson S.J."/>
            <person name="Klenk H.-P."/>
            <person name="LaButti K.M."/>
            <person name="Lapidus A."/>
            <person name="Lindquist E.A."/>
            <person name="Lipzen A.M."/>
            <person name="Meier-Kolthoff J.P."/>
            <person name="Ohm R.A."/>
            <person name="Otillar R.P."/>
            <person name="Pangilinan J.L."/>
            <person name="Peng Y."/>
            <person name="Rokas A."/>
            <person name="Rosa C.A."/>
            <person name="Scheuner C."/>
            <person name="Sibirny A.A."/>
            <person name="Slot J.C."/>
            <person name="Stielow J.B."/>
            <person name="Sun H."/>
            <person name="Kurtzman C.P."/>
            <person name="Blackwell M."/>
            <person name="Grigoriev I.V."/>
            <person name="Jeffries T.W."/>
        </authorList>
    </citation>
    <scope>NUCLEOTIDE SEQUENCE [LARGE SCALE GENOMIC DNA]</scope>
    <source>
        <strain evidence="1 2">NRRL Y-11557</strain>
    </source>
</reference>
<accession>A0A1E3Q4A2</accession>
<gene>
    <name evidence="1" type="ORF">LIPSTDRAFT_3726</name>
</gene>
<evidence type="ECO:0000313" key="2">
    <source>
        <dbReference type="Proteomes" id="UP000094385"/>
    </source>
</evidence>
<proteinExistence type="predicted"/>
<dbReference type="Pfam" id="PF20055">
    <property type="entry name" value="DUF6454"/>
    <property type="match status" value="1"/>
</dbReference>
<name>A0A1E3Q4A2_LIPST</name>
<keyword evidence="2" id="KW-1185">Reference proteome</keyword>
<organism evidence="1 2">
    <name type="scientific">Lipomyces starkeyi NRRL Y-11557</name>
    <dbReference type="NCBI Taxonomy" id="675824"/>
    <lineage>
        <taxon>Eukaryota</taxon>
        <taxon>Fungi</taxon>
        <taxon>Dikarya</taxon>
        <taxon>Ascomycota</taxon>
        <taxon>Saccharomycotina</taxon>
        <taxon>Lipomycetes</taxon>
        <taxon>Lipomycetales</taxon>
        <taxon>Lipomycetaceae</taxon>
        <taxon>Lipomyces</taxon>
    </lineage>
</organism>
<protein>
    <submittedName>
        <fullName evidence="1">Uncharacterized protein</fullName>
    </submittedName>
</protein>
<dbReference type="AlphaFoldDB" id="A0A1E3Q4A2"/>